<accession>A0A9N9T635</accession>
<feature type="compositionally biased region" description="Basic residues" evidence="1">
    <location>
        <begin position="42"/>
        <end position="81"/>
    </location>
</feature>
<proteinExistence type="predicted"/>
<reference evidence="2" key="1">
    <citation type="submission" date="2022-01" db="EMBL/GenBank/DDBJ databases">
        <authorList>
            <person name="King R."/>
        </authorList>
    </citation>
    <scope>NUCLEOTIDE SEQUENCE</scope>
</reference>
<gene>
    <name evidence="2" type="ORF">DIABBA_LOCUS8248</name>
</gene>
<organism evidence="2 3">
    <name type="scientific">Diabrotica balteata</name>
    <name type="common">Banded cucumber beetle</name>
    <dbReference type="NCBI Taxonomy" id="107213"/>
    <lineage>
        <taxon>Eukaryota</taxon>
        <taxon>Metazoa</taxon>
        <taxon>Ecdysozoa</taxon>
        <taxon>Arthropoda</taxon>
        <taxon>Hexapoda</taxon>
        <taxon>Insecta</taxon>
        <taxon>Pterygota</taxon>
        <taxon>Neoptera</taxon>
        <taxon>Endopterygota</taxon>
        <taxon>Coleoptera</taxon>
        <taxon>Polyphaga</taxon>
        <taxon>Cucujiformia</taxon>
        <taxon>Chrysomeloidea</taxon>
        <taxon>Chrysomelidae</taxon>
        <taxon>Galerucinae</taxon>
        <taxon>Diabroticina</taxon>
        <taxon>Diabroticites</taxon>
        <taxon>Diabrotica</taxon>
    </lineage>
</organism>
<evidence type="ECO:0000313" key="2">
    <source>
        <dbReference type="EMBL" id="CAG9835001.1"/>
    </source>
</evidence>
<sequence>METVIQPTTAIAVTQIPAEIEAIIKAAVEHTVVGLMEQRVGRRIHGRSRSRSKSRNRSRSRSRGSRSRSRSGSRRERSRSKGRYDRSRCRGVCETPEGNANEWNSRVDFGFPPHHHDHFYHHHHPPGWMGEHFPFRRHGRHGRRGKKFPFHGECFCNKETEQNIAASEKEGTPVAHKNLRARFENLDVDD</sequence>
<dbReference type="Proteomes" id="UP001153709">
    <property type="component" value="Chromosome 5"/>
</dbReference>
<protein>
    <submittedName>
        <fullName evidence="2">Uncharacterized protein</fullName>
    </submittedName>
</protein>
<keyword evidence="3" id="KW-1185">Reference proteome</keyword>
<evidence type="ECO:0000313" key="3">
    <source>
        <dbReference type="Proteomes" id="UP001153709"/>
    </source>
</evidence>
<feature type="region of interest" description="Disordered" evidence="1">
    <location>
        <begin position="42"/>
        <end position="97"/>
    </location>
</feature>
<evidence type="ECO:0000256" key="1">
    <source>
        <dbReference type="SAM" id="MobiDB-lite"/>
    </source>
</evidence>
<dbReference type="AlphaFoldDB" id="A0A9N9T635"/>
<name>A0A9N9T635_DIABA</name>
<dbReference type="EMBL" id="OU898280">
    <property type="protein sequence ID" value="CAG9835001.1"/>
    <property type="molecule type" value="Genomic_DNA"/>
</dbReference>